<reference evidence="8 9" key="1">
    <citation type="submission" date="2017-09" db="EMBL/GenBank/DDBJ databases">
        <title>Genome sequencing of Besnoitia besnoiti strain Bb-Ger1.</title>
        <authorList>
            <person name="Schares G."/>
            <person name="Venepally P."/>
            <person name="Lorenzi H.A."/>
        </authorList>
    </citation>
    <scope>NUCLEOTIDE SEQUENCE [LARGE SCALE GENOMIC DNA]</scope>
    <source>
        <strain evidence="8 9">Bb-Ger1</strain>
    </source>
</reference>
<organism evidence="8 9">
    <name type="scientific">Besnoitia besnoiti</name>
    <name type="common">Apicomplexan protozoan</name>
    <dbReference type="NCBI Taxonomy" id="94643"/>
    <lineage>
        <taxon>Eukaryota</taxon>
        <taxon>Sar</taxon>
        <taxon>Alveolata</taxon>
        <taxon>Apicomplexa</taxon>
        <taxon>Conoidasida</taxon>
        <taxon>Coccidia</taxon>
        <taxon>Eucoccidiorida</taxon>
        <taxon>Eimeriorina</taxon>
        <taxon>Sarcocystidae</taxon>
        <taxon>Besnoitia</taxon>
    </lineage>
</organism>
<comment type="caution">
    <text evidence="8">The sequence shown here is derived from an EMBL/GenBank/DDBJ whole genome shotgun (WGS) entry which is preliminary data.</text>
</comment>
<dbReference type="GO" id="GO:0003677">
    <property type="term" value="F:DNA binding"/>
    <property type="evidence" value="ECO:0007669"/>
    <property type="project" value="InterPro"/>
</dbReference>
<dbReference type="AlphaFoldDB" id="A0A2A9MR30"/>
<dbReference type="Proteomes" id="UP000224006">
    <property type="component" value="Chromosome I"/>
</dbReference>
<dbReference type="SMART" id="SM01336">
    <property type="entry name" value="zf-PARP"/>
    <property type="match status" value="1"/>
</dbReference>
<keyword evidence="3" id="KW-0863">Zinc-finger</keyword>
<evidence type="ECO:0000256" key="1">
    <source>
        <dbReference type="ARBA" id="ARBA00004123"/>
    </source>
</evidence>
<dbReference type="GO" id="GO:0005634">
    <property type="term" value="C:nucleus"/>
    <property type="evidence" value="ECO:0007669"/>
    <property type="project" value="UniProtKB-SubCell"/>
</dbReference>
<evidence type="ECO:0000313" key="9">
    <source>
        <dbReference type="Proteomes" id="UP000224006"/>
    </source>
</evidence>
<dbReference type="OrthoDB" id="429950at2759"/>
<dbReference type="SUPFAM" id="SSF57716">
    <property type="entry name" value="Glucocorticoid receptor-like (DNA-binding domain)"/>
    <property type="match status" value="1"/>
</dbReference>
<keyword evidence="8" id="KW-0436">Ligase</keyword>
<keyword evidence="5" id="KW-0539">Nucleus</keyword>
<sequence length="364" mass="41148">MSKKEIVFHCEYAPSGRARCRVCNSSIPKGQLRLATSQPFAEPAIPTDDTQLNKQRTIASEAPRWCHANCFRKFRASSQWWRSNIDHPEVFIGWEELSKKDQRELREFVAAARKGELPKPFSHSDPDAPTDEQFLSSEREEESAKFIDSMGSRNERKKMKPPKKEVAGVDSGQTHSKAGRKQDITRSPKAKGRGKLPGSTKGDEEDARELTQRARKKGRSGPEISPAMTRGTVKKETKEREQKKASEKGQKEAERKEGPLSPELHSAIHVAAEQASKVTVPRLKEILRLNDQKISGSKNNLVQRVAEGEVLGAIPKCPECSNGFLRFDQNSGVYSCPGYLDEYGDYQRCRFRSKEVVRLPWKKR</sequence>
<dbReference type="PROSITE" id="PS50064">
    <property type="entry name" value="ZF_PARP_2"/>
    <property type="match status" value="1"/>
</dbReference>
<dbReference type="InterPro" id="IPR012982">
    <property type="entry name" value="PARP1-like_PADR1_Zn_ribbon"/>
</dbReference>
<dbReference type="Pfam" id="PF08063">
    <property type="entry name" value="Zn_ribbon_PADR1"/>
    <property type="match status" value="1"/>
</dbReference>
<gene>
    <name evidence="8" type="ORF">BESB_010940</name>
</gene>
<dbReference type="Gene3D" id="3.90.640.80">
    <property type="match status" value="1"/>
</dbReference>
<dbReference type="GO" id="GO:0016874">
    <property type="term" value="F:ligase activity"/>
    <property type="evidence" value="ECO:0007669"/>
    <property type="project" value="UniProtKB-KW"/>
</dbReference>
<dbReference type="VEuPathDB" id="ToxoDB:BESB_010940"/>
<dbReference type="KEGG" id="bbes:BESB_010940"/>
<feature type="region of interest" description="Disordered" evidence="6">
    <location>
        <begin position="116"/>
        <end position="262"/>
    </location>
</feature>
<evidence type="ECO:0000256" key="6">
    <source>
        <dbReference type="SAM" id="MobiDB-lite"/>
    </source>
</evidence>
<dbReference type="InterPro" id="IPR001510">
    <property type="entry name" value="Znf_PARP"/>
</dbReference>
<evidence type="ECO:0000256" key="4">
    <source>
        <dbReference type="ARBA" id="ARBA00022833"/>
    </source>
</evidence>
<feature type="compositionally biased region" description="Basic and acidic residues" evidence="6">
    <location>
        <begin position="233"/>
        <end position="258"/>
    </location>
</feature>
<dbReference type="RefSeq" id="XP_029222761.1">
    <property type="nucleotide sequence ID" value="XM_029359848.1"/>
</dbReference>
<proteinExistence type="predicted"/>
<feature type="domain" description="PARP-type" evidence="7">
    <location>
        <begin position="8"/>
        <end position="113"/>
    </location>
</feature>
<keyword evidence="4" id="KW-0862">Zinc</keyword>
<comment type="subcellular location">
    <subcellularLocation>
        <location evidence="1">Nucleus</location>
    </subcellularLocation>
</comment>
<dbReference type="GeneID" id="40306156"/>
<dbReference type="Gene3D" id="3.30.1740.10">
    <property type="entry name" value="Zinc finger, PARP-type"/>
    <property type="match status" value="1"/>
</dbReference>
<evidence type="ECO:0000256" key="2">
    <source>
        <dbReference type="ARBA" id="ARBA00022723"/>
    </source>
</evidence>
<evidence type="ECO:0000256" key="5">
    <source>
        <dbReference type="ARBA" id="ARBA00023242"/>
    </source>
</evidence>
<dbReference type="SMART" id="SM01335">
    <property type="entry name" value="PADR1"/>
    <property type="match status" value="1"/>
</dbReference>
<dbReference type="GO" id="GO:0008270">
    <property type="term" value="F:zinc ion binding"/>
    <property type="evidence" value="ECO:0007669"/>
    <property type="project" value="UniProtKB-KW"/>
</dbReference>
<keyword evidence="2" id="KW-0479">Metal-binding</keyword>
<evidence type="ECO:0000259" key="7">
    <source>
        <dbReference type="PROSITE" id="PS50064"/>
    </source>
</evidence>
<dbReference type="Pfam" id="PF00645">
    <property type="entry name" value="zf-PARP"/>
    <property type="match status" value="1"/>
</dbReference>
<accession>A0A2A9MR30</accession>
<protein>
    <submittedName>
        <fullName evidence="8">Poly(ADP-ribose) polymerase and DNA-Ligase Zn-finger region domain-containing protein</fullName>
    </submittedName>
</protein>
<dbReference type="STRING" id="94643.A0A2A9MR30"/>
<dbReference type="EMBL" id="NWUJ01000001">
    <property type="protein sequence ID" value="PFH38752.1"/>
    <property type="molecule type" value="Genomic_DNA"/>
</dbReference>
<keyword evidence="9" id="KW-1185">Reference proteome</keyword>
<evidence type="ECO:0000256" key="3">
    <source>
        <dbReference type="ARBA" id="ARBA00022771"/>
    </source>
</evidence>
<name>A0A2A9MR30_BESBE</name>
<evidence type="ECO:0000313" key="8">
    <source>
        <dbReference type="EMBL" id="PFH38752.1"/>
    </source>
</evidence>
<dbReference type="InterPro" id="IPR036957">
    <property type="entry name" value="Znf_PARP_sf"/>
</dbReference>
<feature type="compositionally biased region" description="Basic and acidic residues" evidence="6">
    <location>
        <begin position="116"/>
        <end position="126"/>
    </location>
</feature>
<dbReference type="PROSITE" id="PS52007">
    <property type="entry name" value="PADR1"/>
    <property type="match status" value="1"/>
</dbReference>